<evidence type="ECO:0000256" key="3">
    <source>
        <dbReference type="ARBA" id="ARBA00023274"/>
    </source>
</evidence>
<dbReference type="EMBL" id="CP126658">
    <property type="protein sequence ID" value="WJZ98465.1"/>
    <property type="molecule type" value="Genomic_DNA"/>
</dbReference>
<gene>
    <name evidence="4" type="ORF">VitviT2T_016981</name>
</gene>
<evidence type="ECO:0000256" key="1">
    <source>
        <dbReference type="ARBA" id="ARBA00005657"/>
    </source>
</evidence>
<keyword evidence="5" id="KW-1185">Reference proteome</keyword>
<dbReference type="Proteomes" id="UP001227230">
    <property type="component" value="Chromosome 11"/>
</dbReference>
<dbReference type="SUPFAM" id="SSF50249">
    <property type="entry name" value="Nucleic acid-binding proteins"/>
    <property type="match status" value="1"/>
</dbReference>
<dbReference type="PANTHER" id="PTHR11652">
    <property type="entry name" value="30S RIBOSOMAL PROTEIN S12 FAMILY MEMBER"/>
    <property type="match status" value="1"/>
</dbReference>
<protein>
    <recommendedName>
        <fullName evidence="6">Ribosomal protein S12</fullName>
    </recommendedName>
</protein>
<reference evidence="4 5" key="1">
    <citation type="journal article" date="2023" name="Hortic Res">
        <title>The complete reference genome for grapevine (Vitis vinifera L.) genetics and breeding.</title>
        <authorList>
            <person name="Shi X."/>
            <person name="Cao S."/>
            <person name="Wang X."/>
            <person name="Huang S."/>
            <person name="Wang Y."/>
            <person name="Liu Z."/>
            <person name="Liu W."/>
            <person name="Leng X."/>
            <person name="Peng Y."/>
            <person name="Wang N."/>
            <person name="Wang Y."/>
            <person name="Ma Z."/>
            <person name="Xu X."/>
            <person name="Zhang F."/>
            <person name="Xue H."/>
            <person name="Zhong H."/>
            <person name="Wang Y."/>
            <person name="Zhang K."/>
            <person name="Velt A."/>
            <person name="Avia K."/>
            <person name="Holtgrawe D."/>
            <person name="Grimplet J."/>
            <person name="Matus J.T."/>
            <person name="Ware D."/>
            <person name="Wu X."/>
            <person name="Wang H."/>
            <person name="Liu C."/>
            <person name="Fang Y."/>
            <person name="Rustenholz C."/>
            <person name="Cheng Z."/>
            <person name="Xiao H."/>
            <person name="Zhou Y."/>
        </authorList>
    </citation>
    <scope>NUCLEOTIDE SEQUENCE [LARGE SCALE GENOMIC DNA]</scope>
    <source>
        <strain evidence="5">cv. Pinot noir / PN40024</strain>
        <tissue evidence="4">Leaf</tissue>
    </source>
</reference>
<evidence type="ECO:0000313" key="4">
    <source>
        <dbReference type="EMBL" id="WJZ98465.1"/>
    </source>
</evidence>
<comment type="similarity">
    <text evidence="1">Belongs to the universal ribosomal protein uS12 family.</text>
</comment>
<organism evidence="4 5">
    <name type="scientific">Vitis vinifera</name>
    <name type="common">Grape</name>
    <dbReference type="NCBI Taxonomy" id="29760"/>
    <lineage>
        <taxon>Eukaryota</taxon>
        <taxon>Viridiplantae</taxon>
        <taxon>Streptophyta</taxon>
        <taxon>Embryophyta</taxon>
        <taxon>Tracheophyta</taxon>
        <taxon>Spermatophyta</taxon>
        <taxon>Magnoliopsida</taxon>
        <taxon>eudicotyledons</taxon>
        <taxon>Gunneridae</taxon>
        <taxon>Pentapetalae</taxon>
        <taxon>rosids</taxon>
        <taxon>Vitales</taxon>
        <taxon>Vitaceae</taxon>
        <taxon>Viteae</taxon>
        <taxon>Vitis</taxon>
    </lineage>
</organism>
<sequence>NGSKSDLLVNFSIITQKKPNFVLRKVARVQLTSGFEITFYIPGIGHNSQDIL</sequence>
<proteinExistence type="inferred from homology"/>
<dbReference type="InterPro" id="IPR012340">
    <property type="entry name" value="NA-bd_OB-fold"/>
</dbReference>
<evidence type="ECO:0000256" key="2">
    <source>
        <dbReference type="ARBA" id="ARBA00022980"/>
    </source>
</evidence>
<keyword evidence="2" id="KW-0689">Ribosomal protein</keyword>
<dbReference type="Gene3D" id="2.40.50.140">
    <property type="entry name" value="Nucleic acid-binding proteins"/>
    <property type="match status" value="1"/>
</dbReference>
<dbReference type="InterPro" id="IPR005679">
    <property type="entry name" value="Ribosomal_uS12_bac"/>
</dbReference>
<accession>A0ABY9CWA8</accession>
<evidence type="ECO:0008006" key="6">
    <source>
        <dbReference type="Google" id="ProtNLM"/>
    </source>
</evidence>
<feature type="non-terminal residue" evidence="4">
    <location>
        <position position="1"/>
    </location>
</feature>
<name>A0ABY9CWA8_VITVI</name>
<evidence type="ECO:0000313" key="5">
    <source>
        <dbReference type="Proteomes" id="UP001227230"/>
    </source>
</evidence>
<dbReference type="Pfam" id="PF00164">
    <property type="entry name" value="Ribosom_S12_S23"/>
    <property type="match status" value="1"/>
</dbReference>
<keyword evidence="3" id="KW-0687">Ribonucleoprotein</keyword>
<dbReference type="InterPro" id="IPR006032">
    <property type="entry name" value="Ribosomal_uS12"/>
</dbReference>
<dbReference type="PRINTS" id="PR01034">
    <property type="entry name" value="RIBOSOMALS12"/>
</dbReference>